<evidence type="ECO:0000259" key="3">
    <source>
        <dbReference type="Pfam" id="PF07993"/>
    </source>
</evidence>
<comment type="catalytic activity">
    <reaction evidence="1">
        <text>a long-chain fatty acyl-CoA + 2 NADPH + 2 H(+) = a long-chain primary fatty alcohol + 2 NADP(+) + CoA</text>
        <dbReference type="Rhea" id="RHEA:52716"/>
        <dbReference type="ChEBI" id="CHEBI:15378"/>
        <dbReference type="ChEBI" id="CHEBI:57287"/>
        <dbReference type="ChEBI" id="CHEBI:57783"/>
        <dbReference type="ChEBI" id="CHEBI:58349"/>
        <dbReference type="ChEBI" id="CHEBI:77396"/>
        <dbReference type="ChEBI" id="CHEBI:83139"/>
        <dbReference type="EC" id="1.2.1.84"/>
    </reaction>
</comment>
<evidence type="ECO:0000256" key="2">
    <source>
        <dbReference type="SAM" id="MobiDB-lite"/>
    </source>
</evidence>
<evidence type="ECO:0000313" key="4">
    <source>
        <dbReference type="EMBL" id="KAF9334537.1"/>
    </source>
</evidence>
<dbReference type="InterPro" id="IPR013120">
    <property type="entry name" value="FAR_NAD-bd"/>
</dbReference>
<feature type="compositionally biased region" description="Low complexity" evidence="2">
    <location>
        <begin position="491"/>
        <end position="500"/>
    </location>
</feature>
<dbReference type="EMBL" id="JAAAUY010000143">
    <property type="protein sequence ID" value="KAF9334537.1"/>
    <property type="molecule type" value="Genomic_DNA"/>
</dbReference>
<keyword evidence="5" id="KW-1185">Reference proteome</keyword>
<keyword evidence="1" id="KW-0444">Lipid biosynthesis</keyword>
<feature type="region of interest" description="Disordered" evidence="2">
    <location>
        <begin position="489"/>
        <end position="512"/>
    </location>
</feature>
<protein>
    <recommendedName>
        <fullName evidence="1">Fatty acyl-CoA reductase</fullName>
        <ecNumber evidence="1">1.2.1.84</ecNumber>
    </recommendedName>
</protein>
<dbReference type="EC" id="1.2.1.84" evidence="1"/>
<name>A0A9P5VP66_9FUNG</name>
<accession>A0A9P5VP66</accession>
<organism evidence="4 5">
    <name type="scientific">Podila minutissima</name>
    <dbReference type="NCBI Taxonomy" id="64525"/>
    <lineage>
        <taxon>Eukaryota</taxon>
        <taxon>Fungi</taxon>
        <taxon>Fungi incertae sedis</taxon>
        <taxon>Mucoromycota</taxon>
        <taxon>Mortierellomycotina</taxon>
        <taxon>Mortierellomycetes</taxon>
        <taxon>Mortierellales</taxon>
        <taxon>Mortierellaceae</taxon>
        <taxon>Podila</taxon>
    </lineage>
</organism>
<comment type="function">
    <text evidence="1">Catalyzes the reduction of fatty acyl-CoA to fatty alcohols.</text>
</comment>
<dbReference type="GO" id="GO:0035336">
    <property type="term" value="P:long-chain fatty-acyl-CoA metabolic process"/>
    <property type="evidence" value="ECO:0007669"/>
    <property type="project" value="TreeGrafter"/>
</dbReference>
<dbReference type="CDD" id="cd05236">
    <property type="entry name" value="FAR-N_SDR_e"/>
    <property type="match status" value="1"/>
</dbReference>
<evidence type="ECO:0000256" key="1">
    <source>
        <dbReference type="RuleBase" id="RU363097"/>
    </source>
</evidence>
<reference evidence="4" key="1">
    <citation type="journal article" date="2020" name="Fungal Divers.">
        <title>Resolving the Mortierellaceae phylogeny through synthesis of multi-gene phylogenetics and phylogenomics.</title>
        <authorList>
            <person name="Vandepol N."/>
            <person name="Liber J."/>
            <person name="Desiro A."/>
            <person name="Na H."/>
            <person name="Kennedy M."/>
            <person name="Barry K."/>
            <person name="Grigoriev I.V."/>
            <person name="Miller A.N."/>
            <person name="O'Donnell K."/>
            <person name="Stajich J.E."/>
            <person name="Bonito G."/>
        </authorList>
    </citation>
    <scope>NUCLEOTIDE SEQUENCE</scope>
    <source>
        <strain evidence="4">NVP1</strain>
    </source>
</reference>
<dbReference type="SUPFAM" id="SSF51735">
    <property type="entry name" value="NAD(P)-binding Rossmann-fold domains"/>
    <property type="match status" value="1"/>
</dbReference>
<dbReference type="GO" id="GO:0102965">
    <property type="term" value="F:alcohol-forming long-chain fatty acyl-CoA reductase activity"/>
    <property type="evidence" value="ECO:0007669"/>
    <property type="project" value="UniProtKB-EC"/>
</dbReference>
<dbReference type="Proteomes" id="UP000696485">
    <property type="component" value="Unassembled WGS sequence"/>
</dbReference>
<proteinExistence type="inferred from homology"/>
<evidence type="ECO:0000313" key="5">
    <source>
        <dbReference type="Proteomes" id="UP000696485"/>
    </source>
</evidence>
<dbReference type="AlphaFoldDB" id="A0A9P5VP66"/>
<keyword evidence="1" id="KW-0443">Lipid metabolism</keyword>
<dbReference type="InterPro" id="IPR026055">
    <property type="entry name" value="FAR"/>
</dbReference>
<dbReference type="PANTHER" id="PTHR11011:SF45">
    <property type="entry name" value="FATTY ACYL-COA REDUCTASE CG8306-RELATED"/>
    <property type="match status" value="1"/>
</dbReference>
<gene>
    <name evidence="4" type="primary">FAR1_1</name>
    <name evidence="4" type="ORF">BG006_002002</name>
</gene>
<dbReference type="Pfam" id="PF07993">
    <property type="entry name" value="NAD_binding_4"/>
    <property type="match status" value="1"/>
</dbReference>
<dbReference type="PANTHER" id="PTHR11011">
    <property type="entry name" value="MALE STERILITY PROTEIN 2-RELATED"/>
    <property type="match status" value="1"/>
</dbReference>
<sequence length="512" mass="57672">MSPQYKYGPSKAKEFYADNTVIFLTGATGFVGKTILEKMLRSFPEITKVYLLVRISGTKTLQDRVENDVFGSKIFDTLKAQFTSAEAFHKQIIEKIVPVQGDITLEGLGLSDANLAMIQNDARVVINSAASVSFDDPLNNALEMNTRGPFRTFDVAKGIKHLSAFVHISTCYVNAPMTDAHIDEKIYPHPFGEPEEIYTMLSNMTYEEIRNYERSVVLKTYPNTYTFSKSLTEHLIQKRFKDLNLPIVIARPSIVTAAVQEPVPGWVEGAAAANKAVISCALGQVQEWIGQASIKTDLIPVDIVSKVILLSATTASRTHSRPPIYHIGTSTLNPITWGLFAIHLCAYWRAVDRPRRRISDDIRFEMYPLPEFKRRFDLRFGEQIRTLTQHKDQKEGKRLKVRISKAMAVPMTFKTFALNEWFFDVTETLKLDDAAPVELKSGLRRGMDWYSYMKDYNAGVQGFILKEKVDRSMAVDYAIKPLELVLDEDSSSSSSSSSSSRHVEKPGVVARL</sequence>
<keyword evidence="1" id="KW-0521">NADP</keyword>
<dbReference type="GO" id="GO:0080019">
    <property type="term" value="F:alcohol-forming very long-chain fatty acyl-CoA reductase activity"/>
    <property type="evidence" value="ECO:0007669"/>
    <property type="project" value="InterPro"/>
</dbReference>
<keyword evidence="1" id="KW-0560">Oxidoreductase</keyword>
<feature type="domain" description="Thioester reductase (TE)" evidence="3">
    <location>
        <begin position="24"/>
        <end position="308"/>
    </location>
</feature>
<dbReference type="InterPro" id="IPR036291">
    <property type="entry name" value="NAD(P)-bd_dom_sf"/>
</dbReference>
<comment type="similarity">
    <text evidence="1">Belongs to the fatty acyl-CoA reductase family.</text>
</comment>
<dbReference type="Gene3D" id="3.40.50.720">
    <property type="entry name" value="NAD(P)-binding Rossmann-like Domain"/>
    <property type="match status" value="1"/>
</dbReference>
<comment type="caution">
    <text evidence="4">The sequence shown here is derived from an EMBL/GenBank/DDBJ whole genome shotgun (WGS) entry which is preliminary data.</text>
</comment>